<comment type="caution">
    <text evidence="2">The sequence shown here is derived from an EMBL/GenBank/DDBJ whole genome shotgun (WGS) entry which is preliminary data.</text>
</comment>
<keyword evidence="1" id="KW-0732">Signal</keyword>
<protein>
    <submittedName>
        <fullName evidence="2">Uncharacterized protein</fullName>
    </submittedName>
</protein>
<keyword evidence="3" id="KW-1185">Reference proteome</keyword>
<dbReference type="Proteomes" id="UP000648075">
    <property type="component" value="Unassembled WGS sequence"/>
</dbReference>
<sequence length="91" mass="9278">MIIWAGVAIKSVSTAVLAMMRPTPAIPTPAIVVTIHDRAVLLASHCQSDAGSLPNPIINTAPTVAEIAAMIGYPIVALMIGIPALSAHNGT</sequence>
<name>A0A918PHB3_9SPHN</name>
<evidence type="ECO:0000313" key="2">
    <source>
        <dbReference type="EMBL" id="GGZ08204.1"/>
    </source>
</evidence>
<feature type="chain" id="PRO_5037848364" evidence="1">
    <location>
        <begin position="19"/>
        <end position="91"/>
    </location>
</feature>
<evidence type="ECO:0000313" key="3">
    <source>
        <dbReference type="Proteomes" id="UP000648075"/>
    </source>
</evidence>
<dbReference type="EMBL" id="BMZA01000009">
    <property type="protein sequence ID" value="GGZ08204.1"/>
    <property type="molecule type" value="Genomic_DNA"/>
</dbReference>
<accession>A0A918PHB3</accession>
<feature type="signal peptide" evidence="1">
    <location>
        <begin position="1"/>
        <end position="18"/>
    </location>
</feature>
<dbReference type="AlphaFoldDB" id="A0A918PHB3"/>
<gene>
    <name evidence="2" type="ORF">GCM10011614_23760</name>
</gene>
<organism evidence="2 3">
    <name type="scientific">Novosphingobium colocasiae</name>
    <dbReference type="NCBI Taxonomy" id="1256513"/>
    <lineage>
        <taxon>Bacteria</taxon>
        <taxon>Pseudomonadati</taxon>
        <taxon>Pseudomonadota</taxon>
        <taxon>Alphaproteobacteria</taxon>
        <taxon>Sphingomonadales</taxon>
        <taxon>Sphingomonadaceae</taxon>
        <taxon>Novosphingobium</taxon>
    </lineage>
</organism>
<evidence type="ECO:0000256" key="1">
    <source>
        <dbReference type="SAM" id="SignalP"/>
    </source>
</evidence>
<reference evidence="2" key="1">
    <citation type="journal article" date="2014" name="Int. J. Syst. Evol. Microbiol.">
        <title>Complete genome sequence of Corynebacterium casei LMG S-19264T (=DSM 44701T), isolated from a smear-ripened cheese.</title>
        <authorList>
            <consortium name="US DOE Joint Genome Institute (JGI-PGF)"/>
            <person name="Walter F."/>
            <person name="Albersmeier A."/>
            <person name="Kalinowski J."/>
            <person name="Ruckert C."/>
        </authorList>
    </citation>
    <scope>NUCLEOTIDE SEQUENCE</scope>
    <source>
        <strain evidence="2">KCTC 32255</strain>
    </source>
</reference>
<proteinExistence type="predicted"/>
<reference evidence="2" key="2">
    <citation type="submission" date="2020-09" db="EMBL/GenBank/DDBJ databases">
        <authorList>
            <person name="Sun Q."/>
            <person name="Kim S."/>
        </authorList>
    </citation>
    <scope>NUCLEOTIDE SEQUENCE</scope>
    <source>
        <strain evidence="2">KCTC 32255</strain>
    </source>
</reference>